<dbReference type="AlphaFoldDB" id="A0A161LFD7"/>
<reference evidence="6" key="2">
    <citation type="journal article" date="2017" name="Genome Announc.">
        <title>Draft genome sequence of Paludibacter jiangxiensis NM7(T), a propionate-producing fermentative bacterium.</title>
        <authorList>
            <person name="Qiu Y.-L."/>
            <person name="Tourlousse D.M."/>
            <person name="Matsuura N."/>
            <person name="Ohashi A."/>
            <person name="Sekiguchi Y."/>
        </authorList>
    </citation>
    <scope>NUCLEOTIDE SEQUENCE [LARGE SCALE GENOMIC DNA]</scope>
    <source>
        <strain evidence="6">NM7</strain>
    </source>
</reference>
<keyword evidence="6" id="KW-1185">Reference proteome</keyword>
<evidence type="ECO:0000259" key="4">
    <source>
        <dbReference type="PROSITE" id="PS50043"/>
    </source>
</evidence>
<keyword evidence="3" id="KW-0804">Transcription</keyword>
<organism evidence="5 6">
    <name type="scientific">Paludibacter jiangxiensis</name>
    <dbReference type="NCBI Taxonomy" id="681398"/>
    <lineage>
        <taxon>Bacteria</taxon>
        <taxon>Pseudomonadati</taxon>
        <taxon>Bacteroidota</taxon>
        <taxon>Bacteroidia</taxon>
        <taxon>Bacteroidales</taxon>
        <taxon>Paludibacteraceae</taxon>
        <taxon>Paludibacter</taxon>
    </lineage>
</organism>
<dbReference type="InterPro" id="IPR016032">
    <property type="entry name" value="Sig_transdc_resp-reg_C-effctor"/>
</dbReference>
<evidence type="ECO:0000256" key="3">
    <source>
        <dbReference type="ARBA" id="ARBA00023163"/>
    </source>
</evidence>
<dbReference type="GO" id="GO:0003677">
    <property type="term" value="F:DNA binding"/>
    <property type="evidence" value="ECO:0007669"/>
    <property type="project" value="UniProtKB-KW"/>
</dbReference>
<proteinExistence type="predicted"/>
<protein>
    <submittedName>
        <fullName evidence="5">DNA-binding response regulator, NarL/FixJ family</fullName>
    </submittedName>
</protein>
<dbReference type="Pfam" id="PF00196">
    <property type="entry name" value="GerE"/>
    <property type="match status" value="1"/>
</dbReference>
<dbReference type="RefSeq" id="WP_068705229.1">
    <property type="nucleotide sequence ID" value="NZ_BDCR01000004.1"/>
</dbReference>
<gene>
    <name evidence="5" type="ORF">PJIAN_4286</name>
</gene>
<dbReference type="SUPFAM" id="SSF46894">
    <property type="entry name" value="C-terminal effector domain of the bipartite response regulators"/>
    <property type="match status" value="1"/>
</dbReference>
<dbReference type="PRINTS" id="PR00038">
    <property type="entry name" value="HTHLUXR"/>
</dbReference>
<keyword evidence="1" id="KW-0805">Transcription regulation</keyword>
<dbReference type="PANTHER" id="PTHR44688">
    <property type="entry name" value="DNA-BINDING TRANSCRIPTIONAL ACTIVATOR DEVR_DOSR"/>
    <property type="match status" value="1"/>
</dbReference>
<dbReference type="Proteomes" id="UP000076586">
    <property type="component" value="Unassembled WGS sequence"/>
</dbReference>
<dbReference type="GO" id="GO:0006355">
    <property type="term" value="P:regulation of DNA-templated transcription"/>
    <property type="evidence" value="ECO:0007669"/>
    <property type="project" value="InterPro"/>
</dbReference>
<evidence type="ECO:0000313" key="6">
    <source>
        <dbReference type="Proteomes" id="UP000076586"/>
    </source>
</evidence>
<accession>A0A161LFD7</accession>
<dbReference type="EMBL" id="BDCR01000004">
    <property type="protein sequence ID" value="GAT63745.1"/>
    <property type="molecule type" value="Genomic_DNA"/>
</dbReference>
<comment type="caution">
    <text evidence="5">The sequence shown here is derived from an EMBL/GenBank/DDBJ whole genome shotgun (WGS) entry which is preliminary data.</text>
</comment>
<evidence type="ECO:0000256" key="2">
    <source>
        <dbReference type="ARBA" id="ARBA00023125"/>
    </source>
</evidence>
<dbReference type="STRING" id="681398.PJIAN_4286"/>
<feature type="domain" description="HTH luxR-type" evidence="4">
    <location>
        <begin position="128"/>
        <end position="193"/>
    </location>
</feature>
<keyword evidence="2 5" id="KW-0238">DNA-binding</keyword>
<dbReference type="SMART" id="SM00421">
    <property type="entry name" value="HTH_LUXR"/>
    <property type="match status" value="1"/>
</dbReference>
<name>A0A161LFD7_9BACT</name>
<dbReference type="OrthoDB" id="9797341at2"/>
<dbReference type="PANTHER" id="PTHR44688:SF16">
    <property type="entry name" value="DNA-BINDING TRANSCRIPTIONAL ACTIVATOR DEVR_DOSR"/>
    <property type="match status" value="1"/>
</dbReference>
<sequence length="201" mass="22572">MQVDRAKKRILLIEPSLMVSKGFASLLDDAIGYQLVATSSNVSRIQELIVSNRPDIIVFNPSIMSFQHRTSIRSFMNIPSEMALVALVYTFVDEWIMAQFDAVLTVNDDQTQIVNKLNGIKVTANSSDKAENEELSERENEILGCVVKGMTNKEIAEKHFISIHTVITHRKNIVRKTGIKSVSGLTVYALLNNLITYEDIE</sequence>
<dbReference type="InterPro" id="IPR000792">
    <property type="entry name" value="Tscrpt_reg_LuxR_C"/>
</dbReference>
<dbReference type="Gene3D" id="1.10.10.10">
    <property type="entry name" value="Winged helix-like DNA-binding domain superfamily/Winged helix DNA-binding domain"/>
    <property type="match status" value="1"/>
</dbReference>
<dbReference type="InterPro" id="IPR036388">
    <property type="entry name" value="WH-like_DNA-bd_sf"/>
</dbReference>
<dbReference type="PROSITE" id="PS50043">
    <property type="entry name" value="HTH_LUXR_2"/>
    <property type="match status" value="1"/>
</dbReference>
<evidence type="ECO:0000256" key="1">
    <source>
        <dbReference type="ARBA" id="ARBA00023015"/>
    </source>
</evidence>
<dbReference type="CDD" id="cd06170">
    <property type="entry name" value="LuxR_C_like"/>
    <property type="match status" value="1"/>
</dbReference>
<evidence type="ECO:0000313" key="5">
    <source>
        <dbReference type="EMBL" id="GAT63745.1"/>
    </source>
</evidence>
<reference evidence="6" key="1">
    <citation type="submission" date="2016-04" db="EMBL/GenBank/DDBJ databases">
        <title>Draft genome sequence of Paludibacter jiangxiensis strain NM7.</title>
        <authorList>
            <person name="Qiu Y."/>
            <person name="Matsuura N."/>
            <person name="Ohashi A."/>
            <person name="Tourlousse M.D."/>
            <person name="Sekiguchi Y."/>
        </authorList>
    </citation>
    <scope>NUCLEOTIDE SEQUENCE [LARGE SCALE GENOMIC DNA]</scope>
    <source>
        <strain evidence="6">NM7</strain>
    </source>
</reference>